<gene>
    <name evidence="6" type="ORF">AKAW2_50606S</name>
</gene>
<dbReference type="InterPro" id="IPR036864">
    <property type="entry name" value="Zn2-C6_fun-type_DNA-bd_sf"/>
</dbReference>
<dbReference type="PROSITE" id="PS00463">
    <property type="entry name" value="ZN2_CY6_FUNGAL_1"/>
    <property type="match status" value="1"/>
</dbReference>
<keyword evidence="2" id="KW-0238">DNA-binding</keyword>
<evidence type="ECO:0000256" key="4">
    <source>
        <dbReference type="ARBA" id="ARBA00023242"/>
    </source>
</evidence>
<keyword evidence="7" id="KW-1185">Reference proteome</keyword>
<dbReference type="EMBL" id="AP024429">
    <property type="protein sequence ID" value="BCS00265.1"/>
    <property type="molecule type" value="Genomic_DNA"/>
</dbReference>
<dbReference type="OrthoDB" id="4151048at2759"/>
<accession>A0A7R8A0R9</accession>
<dbReference type="KEGG" id="aluc:AKAW2_50606S"/>
<protein>
    <recommendedName>
        <fullName evidence="5">Zn(2)-C6 fungal-type domain-containing protein</fullName>
    </recommendedName>
</protein>
<dbReference type="PROSITE" id="PS50048">
    <property type="entry name" value="ZN2_CY6_FUNGAL_2"/>
    <property type="match status" value="1"/>
</dbReference>
<dbReference type="PANTHER" id="PTHR47785:SF4">
    <property type="entry name" value="ZN(II)2CYS6 TRANSCRIPTION FACTOR (EUROFUNG)"/>
    <property type="match status" value="1"/>
</dbReference>
<keyword evidence="4" id="KW-0539">Nucleus</keyword>
<reference evidence="6" key="2">
    <citation type="submission" date="2021-02" db="EMBL/GenBank/DDBJ databases">
        <title>Aspergillus luchuensis mut. kawachii IFO 4304 genome sequence.</title>
        <authorList>
            <person name="Mori K."/>
            <person name="Kadooka C."/>
            <person name="Goto M."/>
            <person name="Futagami T."/>
        </authorList>
    </citation>
    <scope>NUCLEOTIDE SEQUENCE</scope>
    <source>
        <strain evidence="6">IFO 4308</strain>
    </source>
</reference>
<dbReference type="GeneID" id="64961586"/>
<name>A0A7R8A0R9_ASPKA</name>
<evidence type="ECO:0000256" key="1">
    <source>
        <dbReference type="ARBA" id="ARBA00023015"/>
    </source>
</evidence>
<evidence type="ECO:0000313" key="7">
    <source>
        <dbReference type="Proteomes" id="UP000661280"/>
    </source>
</evidence>
<evidence type="ECO:0000256" key="2">
    <source>
        <dbReference type="ARBA" id="ARBA00023125"/>
    </source>
</evidence>
<feature type="domain" description="Zn(2)-C6 fungal-type" evidence="5">
    <location>
        <begin position="123"/>
        <end position="153"/>
    </location>
</feature>
<sequence length="215" mass="24620">MAADRFVCMQDIKDAARTGGNLDTLLDLLTIAWTMSIPRETNTSWIVVPPLESHGQVNASPLERIEYEAAHSLLHFRGDRELPQLVHGGRNEEPQRLIHSFGHRDTLLSGLSRRSRVRRATQACDQCRVRKVRCDEKGPRCTHCEEYDLSCVYKMPTYKLVVLLAPCRVLCICVEIGTERTESSNSSWIGYESWARASRSVYHLWKMRRSSTASW</sequence>
<evidence type="ECO:0000313" key="6">
    <source>
        <dbReference type="EMBL" id="BCS00265.1"/>
    </source>
</evidence>
<dbReference type="PANTHER" id="PTHR47785">
    <property type="entry name" value="ZN(II)2CYS6 TRANSCRIPTION FACTOR (EUROFUNG)-RELATED-RELATED"/>
    <property type="match status" value="1"/>
</dbReference>
<dbReference type="InterPro" id="IPR001138">
    <property type="entry name" value="Zn2Cys6_DnaBD"/>
</dbReference>
<dbReference type="AlphaFoldDB" id="A0A7R8A0R9"/>
<dbReference type="GO" id="GO:0003677">
    <property type="term" value="F:DNA binding"/>
    <property type="evidence" value="ECO:0007669"/>
    <property type="project" value="UniProtKB-KW"/>
</dbReference>
<reference evidence="6" key="1">
    <citation type="submission" date="2021-01" db="EMBL/GenBank/DDBJ databases">
        <authorList>
            <consortium name="Aspergillus luchuensis mut. kawachii IFO 4304 genome sequencing consortium"/>
            <person name="Kazuki M."/>
            <person name="Futagami T."/>
        </authorList>
    </citation>
    <scope>NUCLEOTIDE SEQUENCE</scope>
    <source>
        <strain evidence="6">IFO 4308</strain>
    </source>
</reference>
<dbReference type="Pfam" id="PF00172">
    <property type="entry name" value="Zn_clus"/>
    <property type="match status" value="1"/>
</dbReference>
<proteinExistence type="predicted"/>
<dbReference type="RefSeq" id="XP_041544027.1">
    <property type="nucleotide sequence ID" value="XM_041690443.1"/>
</dbReference>
<keyword evidence="3" id="KW-0804">Transcription</keyword>
<dbReference type="InterPro" id="IPR053181">
    <property type="entry name" value="EcdB-like_regulator"/>
</dbReference>
<evidence type="ECO:0000256" key="3">
    <source>
        <dbReference type="ARBA" id="ARBA00023163"/>
    </source>
</evidence>
<dbReference type="GO" id="GO:0000981">
    <property type="term" value="F:DNA-binding transcription factor activity, RNA polymerase II-specific"/>
    <property type="evidence" value="ECO:0007669"/>
    <property type="project" value="InterPro"/>
</dbReference>
<dbReference type="GO" id="GO:0008270">
    <property type="term" value="F:zinc ion binding"/>
    <property type="evidence" value="ECO:0007669"/>
    <property type="project" value="InterPro"/>
</dbReference>
<dbReference type="Proteomes" id="UP000661280">
    <property type="component" value="Chromosome 5"/>
</dbReference>
<dbReference type="Gene3D" id="4.10.240.10">
    <property type="entry name" value="Zn(2)-C6 fungal-type DNA-binding domain"/>
    <property type="match status" value="1"/>
</dbReference>
<organism evidence="6 7">
    <name type="scientific">Aspergillus kawachii</name>
    <name type="common">White koji mold</name>
    <name type="synonym">Aspergillus awamori var. kawachi</name>
    <dbReference type="NCBI Taxonomy" id="1069201"/>
    <lineage>
        <taxon>Eukaryota</taxon>
        <taxon>Fungi</taxon>
        <taxon>Dikarya</taxon>
        <taxon>Ascomycota</taxon>
        <taxon>Pezizomycotina</taxon>
        <taxon>Eurotiomycetes</taxon>
        <taxon>Eurotiomycetidae</taxon>
        <taxon>Eurotiales</taxon>
        <taxon>Aspergillaceae</taxon>
        <taxon>Aspergillus</taxon>
        <taxon>Aspergillus subgen. Circumdati</taxon>
    </lineage>
</organism>
<dbReference type="CDD" id="cd00067">
    <property type="entry name" value="GAL4"/>
    <property type="match status" value="1"/>
</dbReference>
<dbReference type="SMART" id="SM00066">
    <property type="entry name" value="GAL4"/>
    <property type="match status" value="1"/>
</dbReference>
<keyword evidence="1" id="KW-0805">Transcription regulation</keyword>
<dbReference type="SUPFAM" id="SSF57701">
    <property type="entry name" value="Zn2/Cys6 DNA-binding domain"/>
    <property type="match status" value="1"/>
</dbReference>
<evidence type="ECO:0000259" key="5">
    <source>
        <dbReference type="PROSITE" id="PS50048"/>
    </source>
</evidence>
<dbReference type="GO" id="GO:0009893">
    <property type="term" value="P:positive regulation of metabolic process"/>
    <property type="evidence" value="ECO:0007669"/>
    <property type="project" value="UniProtKB-ARBA"/>
</dbReference>